<evidence type="ECO:0000313" key="2">
    <source>
        <dbReference type="Proteomes" id="UP000243459"/>
    </source>
</evidence>
<accession>A0A5P1E6L9</accession>
<organism evidence="1 2">
    <name type="scientific">Asparagus officinalis</name>
    <name type="common">Garden asparagus</name>
    <dbReference type="NCBI Taxonomy" id="4686"/>
    <lineage>
        <taxon>Eukaryota</taxon>
        <taxon>Viridiplantae</taxon>
        <taxon>Streptophyta</taxon>
        <taxon>Embryophyta</taxon>
        <taxon>Tracheophyta</taxon>
        <taxon>Spermatophyta</taxon>
        <taxon>Magnoliopsida</taxon>
        <taxon>Liliopsida</taxon>
        <taxon>Asparagales</taxon>
        <taxon>Asparagaceae</taxon>
        <taxon>Asparagoideae</taxon>
        <taxon>Asparagus</taxon>
    </lineage>
</organism>
<evidence type="ECO:0000313" key="1">
    <source>
        <dbReference type="EMBL" id="ONK58109.1"/>
    </source>
</evidence>
<sequence length="104" mass="10755">MVLDLWWLMLLEDTPLHYRRFPRDTAVVSEVVKYLAESEDGGVLLPSGGILTPRGLQILGLAALIAADGWDAAAPPPAGLAAAVPSAGIPAAGWEAAPAAAGWE</sequence>
<name>A0A5P1E6L9_ASPOF</name>
<dbReference type="EMBL" id="CM007389">
    <property type="protein sequence ID" value="ONK58109.1"/>
    <property type="molecule type" value="Genomic_DNA"/>
</dbReference>
<proteinExistence type="predicted"/>
<dbReference type="Proteomes" id="UP000243459">
    <property type="component" value="Chromosome 9"/>
</dbReference>
<gene>
    <name evidence="1" type="ORF">A4U43_C09F8220</name>
</gene>
<dbReference type="Gramene" id="ONK58109">
    <property type="protein sequence ID" value="ONK58109"/>
    <property type="gene ID" value="A4U43_C09F8220"/>
</dbReference>
<protein>
    <submittedName>
        <fullName evidence="1">Uncharacterized protein</fullName>
    </submittedName>
</protein>
<keyword evidence="2" id="KW-1185">Reference proteome</keyword>
<dbReference type="AlphaFoldDB" id="A0A5P1E6L9"/>
<reference evidence="2" key="1">
    <citation type="journal article" date="2017" name="Nat. Commun.">
        <title>The asparagus genome sheds light on the origin and evolution of a young Y chromosome.</title>
        <authorList>
            <person name="Harkess A."/>
            <person name="Zhou J."/>
            <person name="Xu C."/>
            <person name="Bowers J.E."/>
            <person name="Van der Hulst R."/>
            <person name="Ayyampalayam S."/>
            <person name="Mercati F."/>
            <person name="Riccardi P."/>
            <person name="McKain M.R."/>
            <person name="Kakrana A."/>
            <person name="Tang H."/>
            <person name="Ray J."/>
            <person name="Groenendijk J."/>
            <person name="Arikit S."/>
            <person name="Mathioni S.M."/>
            <person name="Nakano M."/>
            <person name="Shan H."/>
            <person name="Telgmann-Rauber A."/>
            <person name="Kanno A."/>
            <person name="Yue Z."/>
            <person name="Chen H."/>
            <person name="Li W."/>
            <person name="Chen Y."/>
            <person name="Xu X."/>
            <person name="Zhang Y."/>
            <person name="Luo S."/>
            <person name="Chen H."/>
            <person name="Gao J."/>
            <person name="Mao Z."/>
            <person name="Pires J.C."/>
            <person name="Luo M."/>
            <person name="Kudrna D."/>
            <person name="Wing R.A."/>
            <person name="Meyers B.C."/>
            <person name="Yi K."/>
            <person name="Kong H."/>
            <person name="Lavrijsen P."/>
            <person name="Sunseri F."/>
            <person name="Falavigna A."/>
            <person name="Ye Y."/>
            <person name="Leebens-Mack J.H."/>
            <person name="Chen G."/>
        </authorList>
    </citation>
    <scope>NUCLEOTIDE SEQUENCE [LARGE SCALE GENOMIC DNA]</scope>
    <source>
        <strain evidence="2">cv. DH0086</strain>
    </source>
</reference>